<organism evidence="1 2">
    <name type="scientific">Bauhinia variegata</name>
    <name type="common">Purple orchid tree</name>
    <name type="synonym">Phanera variegata</name>
    <dbReference type="NCBI Taxonomy" id="167791"/>
    <lineage>
        <taxon>Eukaryota</taxon>
        <taxon>Viridiplantae</taxon>
        <taxon>Streptophyta</taxon>
        <taxon>Embryophyta</taxon>
        <taxon>Tracheophyta</taxon>
        <taxon>Spermatophyta</taxon>
        <taxon>Magnoliopsida</taxon>
        <taxon>eudicotyledons</taxon>
        <taxon>Gunneridae</taxon>
        <taxon>Pentapetalae</taxon>
        <taxon>rosids</taxon>
        <taxon>fabids</taxon>
        <taxon>Fabales</taxon>
        <taxon>Fabaceae</taxon>
        <taxon>Cercidoideae</taxon>
        <taxon>Cercideae</taxon>
        <taxon>Bauhiniinae</taxon>
        <taxon>Bauhinia</taxon>
    </lineage>
</organism>
<dbReference type="EMBL" id="CM039432">
    <property type="protein sequence ID" value="KAI4332972.1"/>
    <property type="molecule type" value="Genomic_DNA"/>
</dbReference>
<accession>A0ACB9NAN6</accession>
<gene>
    <name evidence="1" type="ORF">L6164_017836</name>
</gene>
<evidence type="ECO:0000313" key="1">
    <source>
        <dbReference type="EMBL" id="KAI4332972.1"/>
    </source>
</evidence>
<proteinExistence type="predicted"/>
<keyword evidence="2" id="KW-1185">Reference proteome</keyword>
<protein>
    <submittedName>
        <fullName evidence="1">Uncharacterized protein</fullName>
    </submittedName>
</protein>
<reference evidence="1 2" key="1">
    <citation type="journal article" date="2022" name="DNA Res.">
        <title>Chromosomal-level genome assembly of the orchid tree Bauhinia variegata (Leguminosae; Cercidoideae) supports the allotetraploid origin hypothesis of Bauhinia.</title>
        <authorList>
            <person name="Zhong Y."/>
            <person name="Chen Y."/>
            <person name="Zheng D."/>
            <person name="Pang J."/>
            <person name="Liu Y."/>
            <person name="Luo S."/>
            <person name="Meng S."/>
            <person name="Qian L."/>
            <person name="Wei D."/>
            <person name="Dai S."/>
            <person name="Zhou R."/>
        </authorList>
    </citation>
    <scope>NUCLEOTIDE SEQUENCE [LARGE SCALE GENOMIC DNA]</scope>
    <source>
        <strain evidence="1">BV-YZ2020</strain>
    </source>
</reference>
<evidence type="ECO:0000313" key="2">
    <source>
        <dbReference type="Proteomes" id="UP000828941"/>
    </source>
</evidence>
<dbReference type="Proteomes" id="UP000828941">
    <property type="component" value="Chromosome 7"/>
</dbReference>
<comment type="caution">
    <text evidence="1">The sequence shown here is derived from an EMBL/GenBank/DDBJ whole genome shotgun (WGS) entry which is preliminary data.</text>
</comment>
<sequence>MISTFSFIYWRKRQLRDKNDEGEREDLELPLFDFDTIAHATNNFSSDNKLGQGGFGPVYKGTLLGGQEIAVKRLSRKSEQGLEEFKNEVILCAKLQHHKELNPKISDFGLARMFGGDENEGNTRRVVGTYDYMAPEYAIDGFLYCIREWNTKGQCAIHLACKSGHVEVVKEFLQQEWPVATSLLNKKGENILHAAANNGKENVVKFLLRSFKIDKSIINGKDNDGNTPLHLASKHFYPEVLFSLTQDKRTILNIQNNEGLTALDMFLVHSEVPRTVQEKLSHWILSTSGGDQTEEGRRVLRGHQETPIVDWIKDRVNTVALVAMLIATMTFAAGLLVPVPASVSSSGETDEHKTQCAAVSINRTMLQVYTICNAVATYSSAAASFILSWTQADNYHLVRQVYKFALHLVSMAILAMTVAFMTAVRLNLSNASCLANVITIIGIIFLSFIFVVFCLLAFPVRYC</sequence>
<name>A0ACB9NAN6_BAUVA</name>